<dbReference type="EC" id="2.4.99.28" evidence="11"/>
<proteinExistence type="inferred from homology"/>
<dbReference type="PANTHER" id="PTHR30400:SF0">
    <property type="entry name" value="BIOSYNTHETIC PEPTIDOGLYCAN TRANSGLYCOSYLASE"/>
    <property type="match status" value="1"/>
</dbReference>
<dbReference type="InterPro" id="IPR001264">
    <property type="entry name" value="Glyco_trans_51"/>
</dbReference>
<dbReference type="PANTHER" id="PTHR30400">
    <property type="entry name" value="MONOFUNCTIONAL BIOSYNTHETIC PEPTIDOGLYCAN TRANSGLYCOSYLASE"/>
    <property type="match status" value="1"/>
</dbReference>
<keyword evidence="1 11" id="KW-1003">Cell membrane</keyword>
<organism evidence="13 14">
    <name type="scientific">Rhodanobacter denitrificans</name>
    <dbReference type="NCBI Taxonomy" id="666685"/>
    <lineage>
        <taxon>Bacteria</taxon>
        <taxon>Pseudomonadati</taxon>
        <taxon>Pseudomonadota</taxon>
        <taxon>Gammaproteobacteria</taxon>
        <taxon>Lysobacterales</taxon>
        <taxon>Rhodanobacteraceae</taxon>
        <taxon>Rhodanobacter</taxon>
    </lineage>
</organism>
<comment type="function">
    <text evidence="11">Peptidoglycan polymerase that catalyzes glycan chain elongation from lipid-linked precursors.</text>
</comment>
<feature type="transmembrane region" description="Helical" evidence="11">
    <location>
        <begin position="21"/>
        <end position="44"/>
    </location>
</feature>
<comment type="similarity">
    <text evidence="11">Belongs to the glycosyltransferase 51 family.</text>
</comment>
<dbReference type="GO" id="GO:0016763">
    <property type="term" value="F:pentosyltransferase activity"/>
    <property type="evidence" value="ECO:0007669"/>
    <property type="project" value="InterPro"/>
</dbReference>
<dbReference type="Pfam" id="PF00912">
    <property type="entry name" value="Transgly"/>
    <property type="match status" value="1"/>
</dbReference>
<keyword evidence="5 11" id="KW-0812">Transmembrane</keyword>
<dbReference type="EMBL" id="QFPO01000002">
    <property type="protein sequence ID" value="PZQ19516.1"/>
    <property type="molecule type" value="Genomic_DNA"/>
</dbReference>
<evidence type="ECO:0000256" key="5">
    <source>
        <dbReference type="ARBA" id="ARBA00022692"/>
    </source>
</evidence>
<dbReference type="GO" id="GO:0008955">
    <property type="term" value="F:peptidoglycan glycosyltransferase activity"/>
    <property type="evidence" value="ECO:0007669"/>
    <property type="project" value="UniProtKB-UniRule"/>
</dbReference>
<comment type="subcellular location">
    <subcellularLocation>
        <location evidence="11">Cell inner membrane</location>
        <topology evidence="11">Single-pass membrane protein</topology>
    </subcellularLocation>
</comment>
<comment type="pathway">
    <text evidence="11">Cell wall biogenesis; peptidoglycan biosynthesis.</text>
</comment>
<dbReference type="GO" id="GO:0005886">
    <property type="term" value="C:plasma membrane"/>
    <property type="evidence" value="ECO:0007669"/>
    <property type="project" value="UniProtKB-SubCell"/>
</dbReference>
<sequence>MRVRSVSGNGSGRPRWRRLARWAALTVVAMVVASVLAVLLLRFVPPLTSAFMVARWIDARAGGQRDFSLDYRWRPLEQISAQLPIAVVAAEDQKFPSHRGFDLDAIRSALDAADEGGRLRGASTISQQVAKNLFLWSGRSFVRKGLEAYFTVLIEALWPKRRIVEVYVNIAEFGDGIYGAEAAARHYFGKPAAALDARQAALLAAVLPNPRRYRADPPSPFVAQRAAWIARQVRQLGGPDYLGFDAQR</sequence>
<dbReference type="AlphaFoldDB" id="A0A2W5KQV8"/>
<dbReference type="InterPro" id="IPR036950">
    <property type="entry name" value="PBP_transglycosylase"/>
</dbReference>
<evidence type="ECO:0000256" key="7">
    <source>
        <dbReference type="ARBA" id="ARBA00022984"/>
    </source>
</evidence>
<evidence type="ECO:0000256" key="9">
    <source>
        <dbReference type="ARBA" id="ARBA00023136"/>
    </source>
</evidence>
<evidence type="ECO:0000256" key="8">
    <source>
        <dbReference type="ARBA" id="ARBA00022989"/>
    </source>
</evidence>
<accession>A0A2W5KQV8</accession>
<dbReference type="HAMAP" id="MF_00766">
    <property type="entry name" value="PGT_MtgA"/>
    <property type="match status" value="1"/>
</dbReference>
<evidence type="ECO:0000256" key="1">
    <source>
        <dbReference type="ARBA" id="ARBA00022475"/>
    </source>
</evidence>
<evidence type="ECO:0000313" key="14">
    <source>
        <dbReference type="Proteomes" id="UP000249046"/>
    </source>
</evidence>
<gene>
    <name evidence="11" type="primary">mtgA</name>
    <name evidence="13" type="ORF">DI564_02070</name>
</gene>
<evidence type="ECO:0000256" key="10">
    <source>
        <dbReference type="ARBA" id="ARBA00023316"/>
    </source>
</evidence>
<dbReference type="SUPFAM" id="SSF53955">
    <property type="entry name" value="Lysozyme-like"/>
    <property type="match status" value="1"/>
</dbReference>
<evidence type="ECO:0000256" key="3">
    <source>
        <dbReference type="ARBA" id="ARBA00022676"/>
    </source>
</evidence>
<keyword evidence="9 11" id="KW-0472">Membrane</keyword>
<feature type="domain" description="Glycosyl transferase family 51" evidence="12">
    <location>
        <begin position="72"/>
        <end position="232"/>
    </location>
</feature>
<dbReference type="GO" id="GO:0009252">
    <property type="term" value="P:peptidoglycan biosynthetic process"/>
    <property type="evidence" value="ECO:0007669"/>
    <property type="project" value="UniProtKB-UniRule"/>
</dbReference>
<evidence type="ECO:0000256" key="11">
    <source>
        <dbReference type="HAMAP-Rule" id="MF_00766"/>
    </source>
</evidence>
<evidence type="ECO:0000256" key="6">
    <source>
        <dbReference type="ARBA" id="ARBA00022960"/>
    </source>
</evidence>
<evidence type="ECO:0000259" key="12">
    <source>
        <dbReference type="Pfam" id="PF00912"/>
    </source>
</evidence>
<dbReference type="GO" id="GO:0008360">
    <property type="term" value="P:regulation of cell shape"/>
    <property type="evidence" value="ECO:0007669"/>
    <property type="project" value="UniProtKB-KW"/>
</dbReference>
<comment type="caution">
    <text evidence="13">The sequence shown here is derived from an EMBL/GenBank/DDBJ whole genome shotgun (WGS) entry which is preliminary data.</text>
</comment>
<dbReference type="InterPro" id="IPR023346">
    <property type="entry name" value="Lysozyme-like_dom_sf"/>
</dbReference>
<dbReference type="Gene3D" id="1.10.3810.10">
    <property type="entry name" value="Biosynthetic peptidoglycan transglycosylase-like"/>
    <property type="match status" value="1"/>
</dbReference>
<dbReference type="Proteomes" id="UP000249046">
    <property type="component" value="Unassembled WGS sequence"/>
</dbReference>
<dbReference type="NCBIfam" id="TIGR02070">
    <property type="entry name" value="mono_pep_trsgly"/>
    <property type="match status" value="1"/>
</dbReference>
<name>A0A2W5KQV8_9GAMM</name>
<keyword evidence="3 11" id="KW-0328">Glycosyltransferase</keyword>
<comment type="catalytic activity">
    <reaction evidence="11">
        <text>[GlcNAc-(1-&gt;4)-Mur2Ac(oyl-L-Ala-gamma-D-Glu-L-Lys-D-Ala-D-Ala)](n)-di-trans,octa-cis-undecaprenyl diphosphate + beta-D-GlcNAc-(1-&gt;4)-Mur2Ac(oyl-L-Ala-gamma-D-Glu-L-Lys-D-Ala-D-Ala)-di-trans,octa-cis-undecaprenyl diphosphate = [GlcNAc-(1-&gt;4)-Mur2Ac(oyl-L-Ala-gamma-D-Glu-L-Lys-D-Ala-D-Ala)](n+1)-di-trans,octa-cis-undecaprenyl diphosphate + di-trans,octa-cis-undecaprenyl diphosphate + H(+)</text>
        <dbReference type="Rhea" id="RHEA:23708"/>
        <dbReference type="Rhea" id="RHEA-COMP:9602"/>
        <dbReference type="Rhea" id="RHEA-COMP:9603"/>
        <dbReference type="ChEBI" id="CHEBI:15378"/>
        <dbReference type="ChEBI" id="CHEBI:58405"/>
        <dbReference type="ChEBI" id="CHEBI:60033"/>
        <dbReference type="ChEBI" id="CHEBI:78435"/>
        <dbReference type="EC" id="2.4.99.28"/>
    </reaction>
</comment>
<keyword evidence="4 11" id="KW-0808">Transferase</keyword>
<keyword evidence="8 11" id="KW-1133">Transmembrane helix</keyword>
<keyword evidence="2 11" id="KW-0997">Cell inner membrane</keyword>
<keyword evidence="6 11" id="KW-0133">Cell shape</keyword>
<protein>
    <recommendedName>
        <fullName evidence="11">Biosynthetic peptidoglycan transglycosylase</fullName>
        <ecNumber evidence="11">2.4.99.28</ecNumber>
    </recommendedName>
    <alternativeName>
        <fullName evidence="11">Glycan polymerase</fullName>
    </alternativeName>
    <alternativeName>
        <fullName evidence="11">Peptidoglycan glycosyltransferase MtgA</fullName>
        <shortName evidence="11">PGT</shortName>
    </alternativeName>
</protein>
<dbReference type="InterPro" id="IPR011812">
    <property type="entry name" value="Pep_trsgly"/>
</dbReference>
<dbReference type="GO" id="GO:0071555">
    <property type="term" value="P:cell wall organization"/>
    <property type="evidence" value="ECO:0007669"/>
    <property type="project" value="UniProtKB-KW"/>
</dbReference>
<keyword evidence="10 11" id="KW-0961">Cell wall biogenesis/degradation</keyword>
<dbReference type="GO" id="GO:0009274">
    <property type="term" value="C:peptidoglycan-based cell wall"/>
    <property type="evidence" value="ECO:0007669"/>
    <property type="project" value="InterPro"/>
</dbReference>
<keyword evidence="7 11" id="KW-0573">Peptidoglycan synthesis</keyword>
<evidence type="ECO:0000256" key="2">
    <source>
        <dbReference type="ARBA" id="ARBA00022519"/>
    </source>
</evidence>
<reference evidence="13 14" key="1">
    <citation type="submission" date="2017-08" db="EMBL/GenBank/DDBJ databases">
        <title>Infants hospitalized years apart are colonized by the same room-sourced microbial strains.</title>
        <authorList>
            <person name="Brooks B."/>
            <person name="Olm M.R."/>
            <person name="Firek B.A."/>
            <person name="Baker R."/>
            <person name="Thomas B.C."/>
            <person name="Morowitz M.J."/>
            <person name="Banfield J.F."/>
        </authorList>
    </citation>
    <scope>NUCLEOTIDE SEQUENCE [LARGE SCALE GENOMIC DNA]</scope>
    <source>
        <strain evidence="13">S2_005_003_R2_42</strain>
    </source>
</reference>
<evidence type="ECO:0000313" key="13">
    <source>
        <dbReference type="EMBL" id="PZQ19516.1"/>
    </source>
</evidence>
<evidence type="ECO:0000256" key="4">
    <source>
        <dbReference type="ARBA" id="ARBA00022679"/>
    </source>
</evidence>
<dbReference type="UniPathway" id="UPA00219"/>